<name>A0ABY9TQ78_9GAMM</name>
<dbReference type="PROSITE" id="PS51186">
    <property type="entry name" value="GNAT"/>
    <property type="match status" value="1"/>
</dbReference>
<dbReference type="InterPro" id="IPR000182">
    <property type="entry name" value="GNAT_dom"/>
</dbReference>
<dbReference type="InterPro" id="IPR016181">
    <property type="entry name" value="Acyl_CoA_acyltransferase"/>
</dbReference>
<gene>
    <name evidence="2" type="ORF">RI845_07065</name>
</gene>
<feature type="domain" description="N-acetyltransferase" evidence="1">
    <location>
        <begin position="10"/>
        <end position="155"/>
    </location>
</feature>
<dbReference type="RefSeq" id="WP_348389031.1">
    <property type="nucleotide sequence ID" value="NZ_CP134146.1"/>
</dbReference>
<dbReference type="CDD" id="cd04301">
    <property type="entry name" value="NAT_SF"/>
    <property type="match status" value="1"/>
</dbReference>
<reference evidence="3" key="1">
    <citation type="submission" date="2023-09" db="EMBL/GenBank/DDBJ databases">
        <authorList>
            <person name="Li S."/>
            <person name="Li X."/>
            <person name="Zhang C."/>
            <person name="Zhao Z."/>
        </authorList>
    </citation>
    <scope>NUCLEOTIDE SEQUENCE [LARGE SCALE GENOMIC DNA]</scope>
    <source>
        <strain evidence="3">SQ345</strain>
    </source>
</reference>
<sequence length="155" mass="17942">MSININWKAKTFAELNTTELYDALKLRVDVFVVEQTCYYPELDDCDRVDGVLHLLGYDGEHLVAYLRILPKGVSYPDYPSIGRVATRADYRGKGIGHPLMKQALDLCNQHFPGEDIKISAQEHLEKYYIQHDFKRVSDMYLEDDIPHIAMLKKSY</sequence>
<dbReference type="Proteomes" id="UP001248581">
    <property type="component" value="Chromosome"/>
</dbReference>
<organism evidence="2 3">
    <name type="scientific">Thalassotalea nanhaiensis</name>
    <dbReference type="NCBI Taxonomy" id="3065648"/>
    <lineage>
        <taxon>Bacteria</taxon>
        <taxon>Pseudomonadati</taxon>
        <taxon>Pseudomonadota</taxon>
        <taxon>Gammaproteobacteria</taxon>
        <taxon>Alteromonadales</taxon>
        <taxon>Colwelliaceae</taxon>
        <taxon>Thalassotalea</taxon>
    </lineage>
</organism>
<dbReference type="Pfam" id="PF13673">
    <property type="entry name" value="Acetyltransf_10"/>
    <property type="match status" value="1"/>
</dbReference>
<dbReference type="EMBL" id="CP134146">
    <property type="protein sequence ID" value="WNC69889.1"/>
    <property type="molecule type" value="Genomic_DNA"/>
</dbReference>
<evidence type="ECO:0000313" key="3">
    <source>
        <dbReference type="Proteomes" id="UP001248581"/>
    </source>
</evidence>
<dbReference type="SUPFAM" id="SSF55729">
    <property type="entry name" value="Acyl-CoA N-acyltransferases (Nat)"/>
    <property type="match status" value="1"/>
</dbReference>
<accession>A0ABY9TQ78</accession>
<keyword evidence="3" id="KW-1185">Reference proteome</keyword>
<proteinExistence type="predicted"/>
<dbReference type="Gene3D" id="3.40.630.30">
    <property type="match status" value="1"/>
</dbReference>
<protein>
    <submittedName>
        <fullName evidence="2">GNAT family N-acetyltransferase</fullName>
    </submittedName>
</protein>
<evidence type="ECO:0000259" key="1">
    <source>
        <dbReference type="PROSITE" id="PS51186"/>
    </source>
</evidence>
<evidence type="ECO:0000313" key="2">
    <source>
        <dbReference type="EMBL" id="WNC69889.1"/>
    </source>
</evidence>